<name>A0AAE0YVJ6_9GAST</name>
<dbReference type="Proteomes" id="UP001283361">
    <property type="component" value="Unassembled WGS sequence"/>
</dbReference>
<protein>
    <submittedName>
        <fullName evidence="2">Uncharacterized protein</fullName>
    </submittedName>
</protein>
<gene>
    <name evidence="2" type="ORF">RRG08_062916</name>
</gene>
<keyword evidence="3" id="KW-1185">Reference proteome</keyword>
<dbReference type="Gene3D" id="3.40.50.300">
    <property type="entry name" value="P-loop containing nucleotide triphosphate hydrolases"/>
    <property type="match status" value="1"/>
</dbReference>
<evidence type="ECO:0000256" key="1">
    <source>
        <dbReference type="SAM" id="MobiDB-lite"/>
    </source>
</evidence>
<organism evidence="2 3">
    <name type="scientific">Elysia crispata</name>
    <name type="common">lettuce slug</name>
    <dbReference type="NCBI Taxonomy" id="231223"/>
    <lineage>
        <taxon>Eukaryota</taxon>
        <taxon>Metazoa</taxon>
        <taxon>Spiralia</taxon>
        <taxon>Lophotrochozoa</taxon>
        <taxon>Mollusca</taxon>
        <taxon>Gastropoda</taxon>
        <taxon>Heterobranchia</taxon>
        <taxon>Euthyneura</taxon>
        <taxon>Panpulmonata</taxon>
        <taxon>Sacoglossa</taxon>
        <taxon>Placobranchoidea</taxon>
        <taxon>Plakobranchidae</taxon>
        <taxon>Elysia</taxon>
    </lineage>
</organism>
<proteinExistence type="predicted"/>
<comment type="caution">
    <text evidence="2">The sequence shown here is derived from an EMBL/GenBank/DDBJ whole genome shotgun (WGS) entry which is preliminary data.</text>
</comment>
<dbReference type="EMBL" id="JAWDGP010005417">
    <property type="protein sequence ID" value="KAK3757047.1"/>
    <property type="molecule type" value="Genomic_DNA"/>
</dbReference>
<dbReference type="AlphaFoldDB" id="A0AAE0YVJ6"/>
<feature type="region of interest" description="Disordered" evidence="1">
    <location>
        <begin position="1008"/>
        <end position="1061"/>
    </location>
</feature>
<sequence>MPIQNNIVTITKWFGRLQECFEHADKLFFRRTLFLARDHPDYPHAGAKQYACVEGRRETEMLDFVKAMGDGHLYEVIRSDRPARGFLDVDFVLEDDTKHVEVLKNVLKAYAEVTGIEKKCVVTRCVRPENLAKGSFHVVFPDVVFEYAHAGENGQKKLMVAFREWCRTRYPDLFIGDGKFVVDTSVCSRNRVFRLPGNSKKGQNGATLEFMVGMEPAAGDVEGWLVQEPEAASSHSNNSKDLVKVDDILSRWFKHSAAALNDPIDSYQLKKRTAGRKNNQRTKYELVTAWKPVGTEDEDVIYIREDDDFLDHLDARELKSVDWEAWFLPVVASLSRSVDRVKLAWWCSTTKVRYMEKYGPLIDVSANREEDMWVRGGMAMRALKLKAQKKGVIDLREGVTSYVNDAVTTIEASVEDGWAAVSSKGMFTKLANELKVDNKPNTQAPRRCFFITGKMGASKTTSVLEYTEHLLRTGKIESALYICPRTVLCSQTAKNIEEIHLREVSSREGRKKLIKFVKVRRFYTNSEADEGSIEDQKLTTICRAINKKMEAVTFDCCVVNSINKLPLERYDLIIADEPVVTVSNFYMEYEAHGGSKENGEYTPIDYSFAYSLLIRRAKRAFFVDAAFTQNVMDLCTSMYLGGTRKATQEEVEKQMGDVLPKNTTQRAKTIKDYVVNQLDAGDSSIKRLADIKKYVVYDPTLTRPIFENIVEYEEWHAMLDELVRSAYADEKSIVYCSTSTTAKFITAYLRANPPPSEKEPVAVPKMALVTAETLASDGRQGTIRALEGAQVAIVTSGLGIGSSFPLPDMFDRAFAFIEYKDRTPHMDDMVQLCARVRATTQRHLSYTVRTGTSKPCSNLVTRSVEKNVFLMPRKDTVDSVPRLLAKAYYDRKDLHRAQSTFRKMAREMTKTALLKGFSHTSECSLNYTPPNYELNLDRPPAGVNSKMYRSRKMLKEIDSQLPDWLVHVSARPPHRLVRGDNEADRFDGVTMSNKAELTKVRFYPTGATPVLSSRKRQHDGDDDNSICKLKSPKICPHNPEIDDNDDNSNDSGCSFDGSEFY</sequence>
<reference evidence="2" key="1">
    <citation type="journal article" date="2023" name="G3 (Bethesda)">
        <title>A reference genome for the long-term kleptoplast-retaining sea slug Elysia crispata morphotype clarki.</title>
        <authorList>
            <person name="Eastman K.E."/>
            <person name="Pendleton A.L."/>
            <person name="Shaikh M.A."/>
            <person name="Suttiyut T."/>
            <person name="Ogas R."/>
            <person name="Tomko P."/>
            <person name="Gavelis G."/>
            <person name="Widhalm J.R."/>
            <person name="Wisecaver J.H."/>
        </authorList>
    </citation>
    <scope>NUCLEOTIDE SEQUENCE</scope>
    <source>
        <strain evidence="2">ECLA1</strain>
    </source>
</reference>
<dbReference type="SUPFAM" id="SSF52540">
    <property type="entry name" value="P-loop containing nucleoside triphosphate hydrolases"/>
    <property type="match status" value="1"/>
</dbReference>
<accession>A0AAE0YVJ6</accession>
<dbReference type="InterPro" id="IPR027417">
    <property type="entry name" value="P-loop_NTPase"/>
</dbReference>
<evidence type="ECO:0000313" key="2">
    <source>
        <dbReference type="EMBL" id="KAK3757047.1"/>
    </source>
</evidence>
<evidence type="ECO:0000313" key="3">
    <source>
        <dbReference type="Proteomes" id="UP001283361"/>
    </source>
</evidence>